<keyword evidence="5 7" id="KW-1133">Transmembrane helix</keyword>
<dbReference type="InterPro" id="IPR000515">
    <property type="entry name" value="MetI-like"/>
</dbReference>
<dbReference type="Pfam" id="PF00528">
    <property type="entry name" value="BPD_transp_1"/>
    <property type="match status" value="1"/>
</dbReference>
<keyword evidence="2 7" id="KW-0813">Transport</keyword>
<evidence type="ECO:0000256" key="5">
    <source>
        <dbReference type="ARBA" id="ARBA00022989"/>
    </source>
</evidence>
<protein>
    <submittedName>
        <fullName evidence="9">ABC transporter permease subunit</fullName>
    </submittedName>
</protein>
<feature type="domain" description="ABC transmembrane type-1" evidence="8">
    <location>
        <begin position="77"/>
        <end position="261"/>
    </location>
</feature>
<comment type="subcellular location">
    <subcellularLocation>
        <location evidence="1 7">Cell membrane</location>
        <topology evidence="1 7">Multi-pass membrane protein</topology>
    </subcellularLocation>
</comment>
<evidence type="ECO:0000313" key="9">
    <source>
        <dbReference type="EMBL" id="RWY40965.1"/>
    </source>
</evidence>
<keyword evidence="4 7" id="KW-0812">Transmembrane</keyword>
<feature type="transmembrane region" description="Helical" evidence="7">
    <location>
        <begin position="83"/>
        <end position="108"/>
    </location>
</feature>
<dbReference type="PROSITE" id="PS50928">
    <property type="entry name" value="ABC_TM1"/>
    <property type="match status" value="1"/>
</dbReference>
<comment type="similarity">
    <text evidence="7">Belongs to the binding-protein-dependent transport system permease family.</text>
</comment>
<dbReference type="InterPro" id="IPR035906">
    <property type="entry name" value="MetI-like_sf"/>
</dbReference>
<evidence type="ECO:0000313" key="10">
    <source>
        <dbReference type="Proteomes" id="UP000287168"/>
    </source>
</evidence>
<dbReference type="Proteomes" id="UP000287168">
    <property type="component" value="Unassembled WGS sequence"/>
</dbReference>
<feature type="transmembrane region" description="Helical" evidence="7">
    <location>
        <begin position="239"/>
        <end position="257"/>
    </location>
</feature>
<feature type="transmembrane region" description="Helical" evidence="7">
    <location>
        <begin position="115"/>
        <end position="137"/>
    </location>
</feature>
<evidence type="ECO:0000256" key="4">
    <source>
        <dbReference type="ARBA" id="ARBA00022692"/>
    </source>
</evidence>
<evidence type="ECO:0000256" key="2">
    <source>
        <dbReference type="ARBA" id="ARBA00022448"/>
    </source>
</evidence>
<feature type="transmembrane region" description="Helical" evidence="7">
    <location>
        <begin position="208"/>
        <end position="233"/>
    </location>
</feature>
<dbReference type="RefSeq" id="WP_128489038.1">
    <property type="nucleotide sequence ID" value="NZ_JBHLXB010000003.1"/>
</dbReference>
<organism evidence="9 10">
    <name type="scientific">Falsigemmobacter intermedius</name>
    <dbReference type="NCBI Taxonomy" id="1553448"/>
    <lineage>
        <taxon>Bacteria</taxon>
        <taxon>Pseudomonadati</taxon>
        <taxon>Pseudomonadota</taxon>
        <taxon>Alphaproteobacteria</taxon>
        <taxon>Rhodobacterales</taxon>
        <taxon>Paracoccaceae</taxon>
        <taxon>Falsigemmobacter</taxon>
    </lineage>
</organism>
<dbReference type="Gene3D" id="1.10.3720.10">
    <property type="entry name" value="MetI-like"/>
    <property type="match status" value="1"/>
</dbReference>
<dbReference type="EMBL" id="SBLC01000013">
    <property type="protein sequence ID" value="RWY40965.1"/>
    <property type="molecule type" value="Genomic_DNA"/>
</dbReference>
<keyword evidence="3" id="KW-1003">Cell membrane</keyword>
<name>A0A3S3U7H6_9RHOB</name>
<dbReference type="GO" id="GO:0055085">
    <property type="term" value="P:transmembrane transport"/>
    <property type="evidence" value="ECO:0007669"/>
    <property type="project" value="InterPro"/>
</dbReference>
<sequence>MRAALATLREDLSAAGQALRRIRVESRIIAALVLALIGSWIWFAAELPAAFLPSPAETGDALYDMLADRRGDYLRAIGETLSVFLTGLLAASLAGGGLTFLMGAFPLAGRVLSPCFDLLASVPNIALMPLIVAFLGLGPEAKICVVFLAALIPLVVSGAAALRQISPLYAEAAMNLGASRTTAWAKAVWPQALPQMIAAVRVGASQGLTACVVAEIYTAMTGLGGLVAGYGSAFNMPRYFVVVLTLAVIGATLSTALRRLEARLRRRLFAERAL</sequence>
<feature type="transmembrane region" description="Helical" evidence="7">
    <location>
        <begin position="143"/>
        <end position="162"/>
    </location>
</feature>
<dbReference type="CDD" id="cd06261">
    <property type="entry name" value="TM_PBP2"/>
    <property type="match status" value="1"/>
</dbReference>
<dbReference type="PANTHER" id="PTHR30151:SF0">
    <property type="entry name" value="ABC TRANSPORTER PERMEASE PROTEIN MJ0413-RELATED"/>
    <property type="match status" value="1"/>
</dbReference>
<evidence type="ECO:0000256" key="7">
    <source>
        <dbReference type="RuleBase" id="RU363032"/>
    </source>
</evidence>
<evidence type="ECO:0000259" key="8">
    <source>
        <dbReference type="PROSITE" id="PS50928"/>
    </source>
</evidence>
<keyword evidence="6 7" id="KW-0472">Membrane</keyword>
<evidence type="ECO:0000256" key="1">
    <source>
        <dbReference type="ARBA" id="ARBA00004651"/>
    </source>
</evidence>
<proteinExistence type="inferred from homology"/>
<dbReference type="PANTHER" id="PTHR30151">
    <property type="entry name" value="ALKANE SULFONATE ABC TRANSPORTER-RELATED, MEMBRANE SUBUNIT"/>
    <property type="match status" value="1"/>
</dbReference>
<dbReference type="OrthoDB" id="9786495at2"/>
<accession>A0A3S3U7H6</accession>
<evidence type="ECO:0000256" key="6">
    <source>
        <dbReference type="ARBA" id="ARBA00023136"/>
    </source>
</evidence>
<keyword evidence="10" id="KW-1185">Reference proteome</keyword>
<dbReference type="AlphaFoldDB" id="A0A3S3U7H6"/>
<dbReference type="GO" id="GO:0005886">
    <property type="term" value="C:plasma membrane"/>
    <property type="evidence" value="ECO:0007669"/>
    <property type="project" value="UniProtKB-SubCell"/>
</dbReference>
<comment type="caution">
    <text evidence="9">The sequence shown here is derived from an EMBL/GenBank/DDBJ whole genome shotgun (WGS) entry which is preliminary data.</text>
</comment>
<dbReference type="SUPFAM" id="SSF161098">
    <property type="entry name" value="MetI-like"/>
    <property type="match status" value="1"/>
</dbReference>
<feature type="transmembrane region" description="Helical" evidence="7">
    <location>
        <begin position="28"/>
        <end position="45"/>
    </location>
</feature>
<evidence type="ECO:0000256" key="3">
    <source>
        <dbReference type="ARBA" id="ARBA00022475"/>
    </source>
</evidence>
<reference evidence="9 10" key="1">
    <citation type="journal article" date="2015" name="Int. J. Syst. Evol. Microbiol.">
        <title>Gemmobacter intermedius sp. nov., isolated from a white stork (Ciconia ciconia).</title>
        <authorList>
            <person name="Kampfer P."/>
            <person name="Jerzak L."/>
            <person name="Wilharm G."/>
            <person name="Golke J."/>
            <person name="Busse H.J."/>
            <person name="Glaeser S.P."/>
        </authorList>
    </citation>
    <scope>NUCLEOTIDE SEQUENCE [LARGE SCALE GENOMIC DNA]</scope>
    <source>
        <strain evidence="9 10">119/4</strain>
    </source>
</reference>
<gene>
    <name evidence="9" type="ORF">EP867_10780</name>
</gene>